<name>A0A7J8P706_GOSRA</name>
<dbReference type="PANTHER" id="PTHR47723">
    <property type="entry name" value="OS05G0353850 PROTEIN"/>
    <property type="match status" value="1"/>
</dbReference>
<evidence type="ECO:0000259" key="1">
    <source>
        <dbReference type="Pfam" id="PF13456"/>
    </source>
</evidence>
<dbReference type="Proteomes" id="UP000593578">
    <property type="component" value="Unassembled WGS sequence"/>
</dbReference>
<dbReference type="Gene3D" id="3.30.420.10">
    <property type="entry name" value="Ribonuclease H-like superfamily/Ribonuclease H"/>
    <property type="match status" value="1"/>
</dbReference>
<feature type="domain" description="RNase H type-1" evidence="1">
    <location>
        <begin position="45"/>
        <end position="164"/>
    </location>
</feature>
<dbReference type="InterPro" id="IPR036397">
    <property type="entry name" value="RNaseH_sf"/>
</dbReference>
<dbReference type="InterPro" id="IPR012337">
    <property type="entry name" value="RNaseH-like_sf"/>
</dbReference>
<dbReference type="InterPro" id="IPR044730">
    <property type="entry name" value="RNase_H-like_dom_plant"/>
</dbReference>
<protein>
    <recommendedName>
        <fullName evidence="1">RNase H type-1 domain-containing protein</fullName>
    </recommendedName>
</protein>
<evidence type="ECO:0000313" key="2">
    <source>
        <dbReference type="EMBL" id="MBA0584964.1"/>
    </source>
</evidence>
<accession>A0A7J8P706</accession>
<dbReference type="GO" id="GO:0004523">
    <property type="term" value="F:RNA-DNA hybrid ribonuclease activity"/>
    <property type="evidence" value="ECO:0007669"/>
    <property type="project" value="InterPro"/>
</dbReference>
<dbReference type="AlphaFoldDB" id="A0A7J8P706"/>
<dbReference type="Pfam" id="PF13456">
    <property type="entry name" value="RVT_3"/>
    <property type="match status" value="1"/>
</dbReference>
<dbReference type="PANTHER" id="PTHR47723:SF24">
    <property type="entry name" value="RNASE H TYPE-1 DOMAIN-CONTAINING PROTEIN"/>
    <property type="match status" value="1"/>
</dbReference>
<dbReference type="CDD" id="cd06222">
    <property type="entry name" value="RNase_H_like"/>
    <property type="match status" value="1"/>
</dbReference>
<dbReference type="GO" id="GO:0003676">
    <property type="term" value="F:nucleic acid binding"/>
    <property type="evidence" value="ECO:0007669"/>
    <property type="project" value="InterPro"/>
</dbReference>
<evidence type="ECO:0000313" key="3">
    <source>
        <dbReference type="Proteomes" id="UP000593578"/>
    </source>
</evidence>
<dbReference type="InterPro" id="IPR002156">
    <property type="entry name" value="RNaseH_domain"/>
</dbReference>
<gene>
    <name evidence="2" type="ORF">Gorai_015757</name>
</gene>
<dbReference type="InterPro" id="IPR053151">
    <property type="entry name" value="RNase_H-like"/>
</dbReference>
<proteinExistence type="predicted"/>
<organism evidence="2 3">
    <name type="scientific">Gossypium raimondii</name>
    <name type="common">Peruvian cotton</name>
    <name type="synonym">Gossypium klotzschianum subsp. raimondii</name>
    <dbReference type="NCBI Taxonomy" id="29730"/>
    <lineage>
        <taxon>Eukaryota</taxon>
        <taxon>Viridiplantae</taxon>
        <taxon>Streptophyta</taxon>
        <taxon>Embryophyta</taxon>
        <taxon>Tracheophyta</taxon>
        <taxon>Spermatophyta</taxon>
        <taxon>Magnoliopsida</taxon>
        <taxon>eudicotyledons</taxon>
        <taxon>Gunneridae</taxon>
        <taxon>Pentapetalae</taxon>
        <taxon>rosids</taxon>
        <taxon>malvids</taxon>
        <taxon>Malvales</taxon>
        <taxon>Malvaceae</taxon>
        <taxon>Malvoideae</taxon>
        <taxon>Gossypium</taxon>
    </lineage>
</organism>
<dbReference type="SUPFAM" id="SSF53098">
    <property type="entry name" value="Ribonuclease H-like"/>
    <property type="match status" value="1"/>
</dbReference>
<comment type="caution">
    <text evidence="2">The sequence shown here is derived from an EMBL/GenBank/DDBJ whole genome shotgun (WGS) entry which is preliminary data.</text>
</comment>
<sequence>MGSEFDGICLEGHCVQCGYLMETSLHALRDCDHWGKAEKGWVKLNIDGAFSKSINIAVIGGVFRDHDGIGKCGFTMRIEKDSVFRTEVRAILEGLNLASTFGFRQLELECDNVLVVENILVDGVGANMLFELRLIKQLLCRDWKVCLRHIPSEHNKIANSMAKFGKWNL</sequence>
<dbReference type="EMBL" id="JABEZZ010000004">
    <property type="protein sequence ID" value="MBA0584964.1"/>
    <property type="molecule type" value="Genomic_DNA"/>
</dbReference>
<reference evidence="2 3" key="1">
    <citation type="journal article" date="2019" name="Genome Biol. Evol.">
        <title>Insights into the evolution of the New World diploid cottons (Gossypium, subgenus Houzingenia) based on genome sequencing.</title>
        <authorList>
            <person name="Grover C.E."/>
            <person name="Arick M.A. 2nd"/>
            <person name="Thrash A."/>
            <person name="Conover J.L."/>
            <person name="Sanders W.S."/>
            <person name="Peterson D.G."/>
            <person name="Frelichowski J.E."/>
            <person name="Scheffler J.A."/>
            <person name="Scheffler B.E."/>
            <person name="Wendel J.F."/>
        </authorList>
    </citation>
    <scope>NUCLEOTIDE SEQUENCE [LARGE SCALE GENOMIC DNA]</scope>
    <source>
        <strain evidence="2">8</strain>
        <tissue evidence="2">Leaf</tissue>
    </source>
</reference>